<evidence type="ECO:0000256" key="6">
    <source>
        <dbReference type="ARBA" id="ARBA00023242"/>
    </source>
</evidence>
<name>A0ABM1B7R0_LIMPO</name>
<keyword evidence="4" id="KW-0378">Hydrolase</keyword>
<keyword evidence="3" id="KW-0540">Nuclease</keyword>
<dbReference type="Pfam" id="PF00929">
    <property type="entry name" value="RNase_T"/>
    <property type="match status" value="1"/>
</dbReference>
<dbReference type="SMART" id="SM00479">
    <property type="entry name" value="EXOIII"/>
    <property type="match status" value="1"/>
</dbReference>
<comment type="similarity">
    <text evidence="2">Belongs to the REXO1/REXO3 family.</text>
</comment>
<dbReference type="InterPro" id="IPR012337">
    <property type="entry name" value="RNaseH-like_sf"/>
</dbReference>
<evidence type="ECO:0000313" key="10">
    <source>
        <dbReference type="Proteomes" id="UP000694941"/>
    </source>
</evidence>
<dbReference type="PANTHER" id="PTHR12801:SF115">
    <property type="entry name" value="FI18136P1-RELATED"/>
    <property type="match status" value="1"/>
</dbReference>
<protein>
    <submittedName>
        <fullName evidence="11">Exonuclease GOR-like isoform X1</fullName>
    </submittedName>
</protein>
<evidence type="ECO:0000313" key="11">
    <source>
        <dbReference type="RefSeq" id="XP_013776502.2"/>
    </source>
</evidence>
<accession>A0ABM1B7R0</accession>
<sequence length="523" mass="59558">MLTNFICHIRKSTAIALHLFLLLSVTHEACSTRVNSMAVWTESLGEHSEIAIVTSVISSMILVIVFLLRRHDEDISRIQDSDCNIEEKVSKTNHRNKKKKNLSTKHSNMKAQYTQPWLLSTLKSHNGNILDVKLNSNEKYLDSYKEGGQNSENQEKCHKEKARKNFTRARTKKSRHSSALKNAHKCNPSNKGENEISHQPKYMNNKLLSPLQIYRKLKVDESELYHRLYSYILSKEEQRRNGFPVNLPDDSGRLIITNGFPLPFKKDVVDPTERTCCRCRAKFYITTDGEYQANEECVYHFGKKQSSFDGGVKQVSYSCCGGQLAAYGCNKSRFHVSVQNHDTVDGFLKTKLKNKGKKMGHYGIYALDCEMCFTLKGLEVTKVSVVGVDGLTVYDSLVLPENPIIDYNTRFSGITANDMLNVHTTLTDVRAVLLKMFNSKTILVGHGLDNDLKALKLIHETVIDTSILFPHYYGLPFKRSLKSLIKSYLKRTIQENGFGHDSVEDARACMELVLWKAIKDWQA</sequence>
<dbReference type="Proteomes" id="UP000694941">
    <property type="component" value="Unplaced"/>
</dbReference>
<organism evidence="10 11">
    <name type="scientific">Limulus polyphemus</name>
    <name type="common">Atlantic horseshoe crab</name>
    <dbReference type="NCBI Taxonomy" id="6850"/>
    <lineage>
        <taxon>Eukaryota</taxon>
        <taxon>Metazoa</taxon>
        <taxon>Ecdysozoa</taxon>
        <taxon>Arthropoda</taxon>
        <taxon>Chelicerata</taxon>
        <taxon>Merostomata</taxon>
        <taxon>Xiphosura</taxon>
        <taxon>Limulidae</taxon>
        <taxon>Limulus</taxon>
    </lineage>
</organism>
<evidence type="ECO:0000259" key="9">
    <source>
        <dbReference type="SMART" id="SM00479"/>
    </source>
</evidence>
<keyword evidence="5" id="KW-0269">Exonuclease</keyword>
<feature type="chain" id="PRO_5046568093" evidence="8">
    <location>
        <begin position="32"/>
        <end position="523"/>
    </location>
</feature>
<dbReference type="GeneID" id="106461241"/>
<evidence type="ECO:0000256" key="1">
    <source>
        <dbReference type="ARBA" id="ARBA00004123"/>
    </source>
</evidence>
<dbReference type="SUPFAM" id="SSF53098">
    <property type="entry name" value="Ribonuclease H-like"/>
    <property type="match status" value="1"/>
</dbReference>
<feature type="signal peptide" evidence="8">
    <location>
        <begin position="1"/>
        <end position="31"/>
    </location>
</feature>
<proteinExistence type="inferred from homology"/>
<dbReference type="InterPro" id="IPR031736">
    <property type="entry name" value="REXO1-like_dom"/>
</dbReference>
<feature type="domain" description="Exonuclease" evidence="9">
    <location>
        <begin position="363"/>
        <end position="522"/>
    </location>
</feature>
<keyword evidence="6" id="KW-0539">Nucleus</keyword>
<dbReference type="Pfam" id="PF15870">
    <property type="entry name" value="EloA-BP1"/>
    <property type="match status" value="1"/>
</dbReference>
<keyword evidence="8" id="KW-0732">Signal</keyword>
<dbReference type="RefSeq" id="XP_013776502.2">
    <property type="nucleotide sequence ID" value="XM_013921048.2"/>
</dbReference>
<evidence type="ECO:0000256" key="7">
    <source>
        <dbReference type="SAM" id="MobiDB-lite"/>
    </source>
</evidence>
<feature type="region of interest" description="Disordered" evidence="7">
    <location>
        <begin position="144"/>
        <end position="197"/>
    </location>
</feature>
<dbReference type="InterPro" id="IPR013520">
    <property type="entry name" value="Ribonucl_H"/>
</dbReference>
<comment type="subcellular location">
    <subcellularLocation>
        <location evidence="1">Nucleus</location>
    </subcellularLocation>
</comment>
<dbReference type="InterPro" id="IPR047021">
    <property type="entry name" value="REXO1/3/4-like"/>
</dbReference>
<evidence type="ECO:0000256" key="3">
    <source>
        <dbReference type="ARBA" id="ARBA00022722"/>
    </source>
</evidence>
<dbReference type="PANTHER" id="PTHR12801">
    <property type="entry name" value="RNA EXONUCLEASE REXO1 / RECO3 FAMILY MEMBER-RELATED"/>
    <property type="match status" value="1"/>
</dbReference>
<dbReference type="InterPro" id="IPR034922">
    <property type="entry name" value="REX1-like_exo"/>
</dbReference>
<evidence type="ECO:0000256" key="2">
    <source>
        <dbReference type="ARBA" id="ARBA00006357"/>
    </source>
</evidence>
<feature type="compositionally biased region" description="Basic residues" evidence="7">
    <location>
        <begin position="159"/>
        <end position="184"/>
    </location>
</feature>
<reference evidence="11" key="1">
    <citation type="submission" date="2025-08" db="UniProtKB">
        <authorList>
            <consortium name="RefSeq"/>
        </authorList>
    </citation>
    <scope>IDENTIFICATION</scope>
    <source>
        <tissue evidence="11">Muscle</tissue>
    </source>
</reference>
<evidence type="ECO:0000256" key="4">
    <source>
        <dbReference type="ARBA" id="ARBA00022801"/>
    </source>
</evidence>
<evidence type="ECO:0000256" key="8">
    <source>
        <dbReference type="SAM" id="SignalP"/>
    </source>
</evidence>
<evidence type="ECO:0000256" key="5">
    <source>
        <dbReference type="ARBA" id="ARBA00022839"/>
    </source>
</evidence>
<keyword evidence="10" id="KW-1185">Reference proteome</keyword>
<gene>
    <name evidence="11" type="primary">LOC106461241</name>
</gene>
<dbReference type="Gene3D" id="3.30.420.10">
    <property type="entry name" value="Ribonuclease H-like superfamily/Ribonuclease H"/>
    <property type="match status" value="1"/>
</dbReference>
<dbReference type="InterPro" id="IPR036397">
    <property type="entry name" value="RNaseH_sf"/>
</dbReference>
<dbReference type="CDD" id="cd06145">
    <property type="entry name" value="REX1_like"/>
    <property type="match status" value="1"/>
</dbReference>